<protein>
    <submittedName>
        <fullName evidence="1">Uncharacterized protein</fullName>
    </submittedName>
</protein>
<accession>A0AAJ1D186</accession>
<dbReference type="Proteomes" id="UP001208888">
    <property type="component" value="Unassembled WGS sequence"/>
</dbReference>
<organism evidence="1 2">
    <name type="scientific">Pantoea ananas</name>
    <name type="common">Erwinia uredovora</name>
    <dbReference type="NCBI Taxonomy" id="553"/>
    <lineage>
        <taxon>Bacteria</taxon>
        <taxon>Pseudomonadati</taxon>
        <taxon>Pseudomonadota</taxon>
        <taxon>Gammaproteobacteria</taxon>
        <taxon>Enterobacterales</taxon>
        <taxon>Erwiniaceae</taxon>
        <taxon>Pantoea</taxon>
    </lineage>
</organism>
<gene>
    <name evidence="1" type="ORF">NB703_003506</name>
</gene>
<comment type="caution">
    <text evidence="1">The sequence shown here is derived from an EMBL/GenBank/DDBJ whole genome shotgun (WGS) entry which is preliminary data.</text>
</comment>
<dbReference type="AlphaFoldDB" id="A0AAJ1D186"/>
<sequence length="64" mass="7247">MYSENFLQQKAQRCLLRILIVKRFKEEPLLIHILSSAVPINKLSKDKKTCPVTGQGSCPSVIFS</sequence>
<name>A0AAJ1D186_PANAN</name>
<dbReference type="EMBL" id="JANFVX010000014">
    <property type="protein sequence ID" value="MCW0345413.1"/>
    <property type="molecule type" value="Genomic_DNA"/>
</dbReference>
<proteinExistence type="predicted"/>
<evidence type="ECO:0000313" key="2">
    <source>
        <dbReference type="Proteomes" id="UP001208888"/>
    </source>
</evidence>
<evidence type="ECO:0000313" key="1">
    <source>
        <dbReference type="EMBL" id="MCW0345413.1"/>
    </source>
</evidence>
<reference evidence="1" key="1">
    <citation type="submission" date="2022-06" db="EMBL/GenBank/DDBJ databases">
        <title>Dynamics of rice microbiomes reveals core vertical transmitted seed endophytes.</title>
        <authorList>
            <person name="Liao K."/>
            <person name="Zhang X."/>
        </authorList>
    </citation>
    <scope>NUCLEOTIDE SEQUENCE</scope>
    <source>
        <strain evidence="1">JT1-17</strain>
    </source>
</reference>